<reference evidence="7 8" key="1">
    <citation type="submission" date="2018-11" db="EMBL/GenBank/DDBJ databases">
        <title>The Potential of Streptomyces as Biocontrol Agents against the Tomato grey mould, Botrytis cinerea (Gray mold) Frontiers in Microbiology.</title>
        <authorList>
            <person name="Li D."/>
        </authorList>
    </citation>
    <scope>NUCLEOTIDE SEQUENCE [LARGE SCALE GENOMIC DNA]</scope>
    <source>
        <strain evidence="7 8">NEAU-LD23</strain>
    </source>
</reference>
<feature type="compositionally biased region" description="Basic residues" evidence="5">
    <location>
        <begin position="382"/>
        <end position="408"/>
    </location>
</feature>
<dbReference type="InterPro" id="IPR002293">
    <property type="entry name" value="AA/rel_permease1"/>
</dbReference>
<name>A0A3M8W2H1_9ACTN</name>
<evidence type="ECO:0000313" key="7">
    <source>
        <dbReference type="EMBL" id="RNG22861.1"/>
    </source>
</evidence>
<dbReference type="GO" id="GO:0016020">
    <property type="term" value="C:membrane"/>
    <property type="evidence" value="ECO:0007669"/>
    <property type="project" value="UniProtKB-SubCell"/>
</dbReference>
<dbReference type="Pfam" id="PF13520">
    <property type="entry name" value="AA_permease_2"/>
    <property type="match status" value="1"/>
</dbReference>
<feature type="transmembrane region" description="Helical" evidence="6">
    <location>
        <begin position="205"/>
        <end position="225"/>
    </location>
</feature>
<dbReference type="GO" id="GO:0022857">
    <property type="term" value="F:transmembrane transporter activity"/>
    <property type="evidence" value="ECO:0007669"/>
    <property type="project" value="InterPro"/>
</dbReference>
<gene>
    <name evidence="7" type="ORF">EEJ42_19360</name>
</gene>
<dbReference type="PANTHER" id="PTHR47547">
    <property type="match status" value="1"/>
</dbReference>
<evidence type="ECO:0000313" key="8">
    <source>
        <dbReference type="Proteomes" id="UP000275401"/>
    </source>
</evidence>
<feature type="transmembrane region" description="Helical" evidence="6">
    <location>
        <begin position="81"/>
        <end position="101"/>
    </location>
</feature>
<comment type="subcellular location">
    <subcellularLocation>
        <location evidence="1">Membrane</location>
        <topology evidence="1">Multi-pass membrane protein</topology>
    </subcellularLocation>
</comment>
<accession>A0A3M8W2H1</accession>
<feature type="transmembrane region" description="Helical" evidence="6">
    <location>
        <begin position="275"/>
        <end position="295"/>
    </location>
</feature>
<keyword evidence="8" id="KW-1185">Reference proteome</keyword>
<evidence type="ECO:0000256" key="6">
    <source>
        <dbReference type="SAM" id="Phobius"/>
    </source>
</evidence>
<organism evidence="7 8">
    <name type="scientific">Streptomyces botrytidirepellens</name>
    <dbReference type="NCBI Taxonomy" id="2486417"/>
    <lineage>
        <taxon>Bacteria</taxon>
        <taxon>Bacillati</taxon>
        <taxon>Actinomycetota</taxon>
        <taxon>Actinomycetes</taxon>
        <taxon>Kitasatosporales</taxon>
        <taxon>Streptomycetaceae</taxon>
        <taxon>Streptomyces</taxon>
    </lineage>
</organism>
<feature type="transmembrane region" description="Helical" evidence="6">
    <location>
        <begin position="145"/>
        <end position="166"/>
    </location>
</feature>
<dbReference type="Proteomes" id="UP000275401">
    <property type="component" value="Unassembled WGS sequence"/>
</dbReference>
<feature type="transmembrane region" description="Helical" evidence="6">
    <location>
        <begin position="237"/>
        <end position="255"/>
    </location>
</feature>
<dbReference type="PANTHER" id="PTHR47547:SF1">
    <property type="entry name" value="ASPARTATE-PROTON SYMPORTER"/>
    <property type="match status" value="1"/>
</dbReference>
<evidence type="ECO:0000256" key="2">
    <source>
        <dbReference type="ARBA" id="ARBA00022692"/>
    </source>
</evidence>
<feature type="compositionally biased region" description="Basic and acidic residues" evidence="5">
    <location>
        <begin position="1"/>
        <end position="10"/>
    </location>
</feature>
<proteinExistence type="predicted"/>
<feature type="transmembrane region" description="Helical" evidence="6">
    <location>
        <begin position="113"/>
        <end position="133"/>
    </location>
</feature>
<keyword evidence="4 6" id="KW-0472">Membrane</keyword>
<dbReference type="Gene3D" id="1.20.1740.10">
    <property type="entry name" value="Amino acid/polyamine transporter I"/>
    <property type="match status" value="1"/>
</dbReference>
<dbReference type="AlphaFoldDB" id="A0A3M8W2H1"/>
<evidence type="ECO:0000256" key="3">
    <source>
        <dbReference type="ARBA" id="ARBA00022989"/>
    </source>
</evidence>
<comment type="caution">
    <text evidence="7">The sequence shown here is derived from an EMBL/GenBank/DDBJ whole genome shotgun (WGS) entry which is preliminary data.</text>
</comment>
<feature type="compositionally biased region" description="Pro residues" evidence="5">
    <location>
        <begin position="665"/>
        <end position="675"/>
    </location>
</feature>
<feature type="region of interest" description="Disordered" evidence="5">
    <location>
        <begin position="1"/>
        <end position="59"/>
    </location>
</feature>
<feature type="region of interest" description="Disordered" evidence="5">
    <location>
        <begin position="382"/>
        <end position="420"/>
    </location>
</feature>
<feature type="region of interest" description="Disordered" evidence="5">
    <location>
        <begin position="300"/>
        <end position="352"/>
    </location>
</feature>
<keyword evidence="2 6" id="KW-0812">Transmembrane</keyword>
<dbReference type="InterPro" id="IPR052962">
    <property type="entry name" value="AA_Transporter_AGT"/>
</dbReference>
<evidence type="ECO:0000256" key="5">
    <source>
        <dbReference type="SAM" id="MobiDB-lite"/>
    </source>
</evidence>
<sequence>MARPGLHERLSPPARTPRPPSSERGRPPGQEAVPSDTSVPRPTTPHANETGPLNPLGGFVTTLTAPSDGARSPDGKLHRSLGLWQLTLLGVSTQIGSGWLFAVLSSASVAGPAAVLSWIIGAILFVIVSLTWIELGTLFPRSGGIVRYPALSHGAFAGWVTGWGYWIGTVCLPAVEAQAVLTYLGGRYPQLHLVRIDSGTTVLDWPAGILGGVALLLMFFVLNLFGVRLLAKVNTWVTVWKVVVPVATFILLFSAFEGRNFHAHGGFLPTGPGGIVHALAIGGIAFGYLGSRQVLDYGGEARNPRRDIPPRRHRIHPHPHGHLPRAPDRLPGRSRLEGRGPGPGRLGGADQQRLGVLSPVLRAGRRRVRLVRHRVAHRRRRLPRRKRLGHPGQRRPRLLRLRRRRLRPRAPGQGQPVRHPLDLADHRTRRERAVPAALPQLVPARLRRLRRAGAQLSHGQCHPARPAPHRAGPPRHVAAARHPAVGAHRLRRRAVHRLRRRVLRARPAAHHRLRRARRVRRLHLGAQWLGPPWHGVGPVHRVPRGLGRGHRARRLVHARQRGPAAGQLGLPLVHGGHGGDRGAVPRRAEGSQHRGGTPSSGRRCLADRHAPRRPGGLPLRRVRPPRHATAGRAVRPARGRRPRAGQLRVGRAQRLPHRATRPGPRGGPSPTPNRPVPDAVNPHSGG</sequence>
<feature type="compositionally biased region" description="Polar residues" evidence="5">
    <location>
        <begin position="35"/>
        <end position="47"/>
    </location>
</feature>
<feature type="region of interest" description="Disordered" evidence="5">
    <location>
        <begin position="558"/>
        <end position="686"/>
    </location>
</feature>
<evidence type="ECO:0000256" key="1">
    <source>
        <dbReference type="ARBA" id="ARBA00004141"/>
    </source>
</evidence>
<feature type="compositionally biased region" description="Basic and acidic residues" evidence="5">
    <location>
        <begin position="325"/>
        <end position="338"/>
    </location>
</feature>
<keyword evidence="3 6" id="KW-1133">Transmembrane helix</keyword>
<protein>
    <submittedName>
        <fullName evidence="7">Amino acid permease</fullName>
    </submittedName>
</protein>
<feature type="compositionally biased region" description="Basic residues" evidence="5">
    <location>
        <begin position="311"/>
        <end position="323"/>
    </location>
</feature>
<evidence type="ECO:0000256" key="4">
    <source>
        <dbReference type="ARBA" id="ARBA00023136"/>
    </source>
</evidence>
<dbReference type="EMBL" id="RIBZ01000246">
    <property type="protein sequence ID" value="RNG22861.1"/>
    <property type="molecule type" value="Genomic_DNA"/>
</dbReference>